<dbReference type="OrthoDB" id="5377226at2759"/>
<gene>
    <name evidence="2" type="ORF">PENVUL_c017G05089</name>
</gene>
<organism evidence="2 3">
    <name type="scientific">Penicillium vulpinum</name>
    <dbReference type="NCBI Taxonomy" id="29845"/>
    <lineage>
        <taxon>Eukaryota</taxon>
        <taxon>Fungi</taxon>
        <taxon>Dikarya</taxon>
        <taxon>Ascomycota</taxon>
        <taxon>Pezizomycotina</taxon>
        <taxon>Eurotiomycetes</taxon>
        <taxon>Eurotiomycetidae</taxon>
        <taxon>Eurotiales</taxon>
        <taxon>Aspergillaceae</taxon>
        <taxon>Penicillium</taxon>
    </lineage>
</organism>
<comment type="caution">
    <text evidence="2">The sequence shown here is derived from an EMBL/GenBank/DDBJ whole genome shotgun (WGS) entry which is preliminary data.</text>
</comment>
<dbReference type="Proteomes" id="UP000191518">
    <property type="component" value="Unassembled WGS sequence"/>
</dbReference>
<protein>
    <submittedName>
        <fullName evidence="2">Uncharacterized protein</fullName>
    </submittedName>
</protein>
<keyword evidence="3" id="KW-1185">Reference proteome</keyword>
<evidence type="ECO:0000313" key="3">
    <source>
        <dbReference type="Proteomes" id="UP000191518"/>
    </source>
</evidence>
<proteinExistence type="predicted"/>
<evidence type="ECO:0000256" key="1">
    <source>
        <dbReference type="SAM" id="MobiDB-lite"/>
    </source>
</evidence>
<reference evidence="3" key="1">
    <citation type="journal article" date="2017" name="Nat. Microbiol.">
        <title>Global analysis of biosynthetic gene clusters reveals vast potential of secondary metabolite production in Penicillium species.</title>
        <authorList>
            <person name="Nielsen J.C."/>
            <person name="Grijseels S."/>
            <person name="Prigent S."/>
            <person name="Ji B."/>
            <person name="Dainat J."/>
            <person name="Nielsen K.F."/>
            <person name="Frisvad J.C."/>
            <person name="Workman M."/>
            <person name="Nielsen J."/>
        </authorList>
    </citation>
    <scope>NUCLEOTIDE SEQUENCE [LARGE SCALE GENOMIC DNA]</scope>
    <source>
        <strain evidence="3">IBT 29486</strain>
    </source>
</reference>
<dbReference type="AlphaFoldDB" id="A0A1V6RYG3"/>
<feature type="compositionally biased region" description="Polar residues" evidence="1">
    <location>
        <begin position="1"/>
        <end position="14"/>
    </location>
</feature>
<sequence length="264" mass="29487">MPGFSPEQTDSITATWKKRKWDHEESRTLPRPTTCIPSCRVDRPEYDSSCSLPFSRHPDGADISFRPRCLPRKRRHVQGPYITLPPHQHQLQHQQSPTHLSPNVYGTPNQDPYSPPVSPKTLVPLHHPTQQSASPSALRPCHICHRRPTTRQVLDAYADCDLCHERACFICLRQCDSASCGGTFGLPEDQGMHMHMSLTDDANYDTNEAPRRKICSGCAVEEVTETGAEIVRCLDCVHGAGSWAAASIPSGWALDDMRHEDMTG</sequence>
<feature type="region of interest" description="Disordered" evidence="1">
    <location>
        <begin position="1"/>
        <end position="29"/>
    </location>
</feature>
<accession>A0A1V6RYG3</accession>
<evidence type="ECO:0000313" key="2">
    <source>
        <dbReference type="EMBL" id="OQE06524.1"/>
    </source>
</evidence>
<name>A0A1V6RYG3_9EURO</name>
<feature type="region of interest" description="Disordered" evidence="1">
    <location>
        <begin position="88"/>
        <end position="134"/>
    </location>
</feature>
<feature type="compositionally biased region" description="Low complexity" evidence="1">
    <location>
        <begin position="88"/>
        <end position="101"/>
    </location>
</feature>
<dbReference type="EMBL" id="MDYP01000017">
    <property type="protein sequence ID" value="OQE06524.1"/>
    <property type="molecule type" value="Genomic_DNA"/>
</dbReference>